<feature type="transmembrane region" description="Helical" evidence="1">
    <location>
        <begin position="80"/>
        <end position="98"/>
    </location>
</feature>
<organism evidence="3 4">
    <name type="scientific">Halorarum salinum</name>
    <dbReference type="NCBI Taxonomy" id="2743089"/>
    <lineage>
        <taxon>Archaea</taxon>
        <taxon>Methanobacteriati</taxon>
        <taxon>Methanobacteriota</taxon>
        <taxon>Stenosarchaea group</taxon>
        <taxon>Halobacteria</taxon>
        <taxon>Halobacteriales</taxon>
        <taxon>Haloferacaceae</taxon>
        <taxon>Halorarum</taxon>
    </lineage>
</organism>
<feature type="domain" description="CAAX prenyl protease 2/Lysostaphin resistance protein A-like" evidence="2">
    <location>
        <begin position="117"/>
        <end position="219"/>
    </location>
</feature>
<keyword evidence="4" id="KW-1185">Reference proteome</keyword>
<feature type="transmembrane region" description="Helical" evidence="1">
    <location>
        <begin position="182"/>
        <end position="200"/>
    </location>
</feature>
<keyword evidence="1" id="KW-0472">Membrane</keyword>
<dbReference type="GeneID" id="56036523"/>
<feature type="transmembrane region" description="Helical" evidence="1">
    <location>
        <begin position="12"/>
        <end position="32"/>
    </location>
</feature>
<protein>
    <submittedName>
        <fullName evidence="3">CPBP family intramembrane metalloprotease</fullName>
    </submittedName>
</protein>
<reference evidence="3 4" key="1">
    <citation type="submission" date="2020-06" db="EMBL/GenBank/DDBJ databases">
        <title>NJ-3-1, isolated from saline soil.</title>
        <authorList>
            <person name="Cui H.L."/>
            <person name="Shi X."/>
        </authorList>
    </citation>
    <scope>NUCLEOTIDE SEQUENCE [LARGE SCALE GENOMIC DNA]</scope>
    <source>
        <strain evidence="3 4">NJ-3-1</strain>
    </source>
</reference>
<dbReference type="KEGG" id="halu:HUG12_03650"/>
<dbReference type="Pfam" id="PF02517">
    <property type="entry name" value="Rce1-like"/>
    <property type="match status" value="1"/>
</dbReference>
<evidence type="ECO:0000259" key="2">
    <source>
        <dbReference type="Pfam" id="PF02517"/>
    </source>
</evidence>
<keyword evidence="1" id="KW-1133">Transmembrane helix</keyword>
<dbReference type="RefSeq" id="WP_179267471.1">
    <property type="nucleotide sequence ID" value="NZ_CP058579.1"/>
</dbReference>
<dbReference type="GO" id="GO:0004175">
    <property type="term" value="F:endopeptidase activity"/>
    <property type="evidence" value="ECO:0007669"/>
    <property type="project" value="UniProtKB-ARBA"/>
</dbReference>
<keyword evidence="3" id="KW-0482">Metalloprotease</keyword>
<evidence type="ECO:0000313" key="4">
    <source>
        <dbReference type="Proteomes" id="UP000509626"/>
    </source>
</evidence>
<proteinExistence type="predicted"/>
<evidence type="ECO:0000313" key="3">
    <source>
        <dbReference type="EMBL" id="QLG60885.1"/>
    </source>
</evidence>
<dbReference type="PANTHER" id="PTHR35797:SF1">
    <property type="entry name" value="PROTEASE"/>
    <property type="match status" value="1"/>
</dbReference>
<dbReference type="InterPro" id="IPR042150">
    <property type="entry name" value="MmRce1-like"/>
</dbReference>
<sequence>MRSASDVRSQASFVVLTFAFSWTVWGAGYLLAEGGTRTTLLLMLGGFGPAFGAVVRLRLEGRSVRTWLRGRMRFRVGARWYLVALAVPVAFAAVHTVSVAVRGGPLAPSVLVDRAPTFALAVLVTAFVGGGQEEFGWRGYLLPWLQDDLGPFVASLVLGVVWAVWHLPLYVVPGAYNWGEPFGLYVPVVVGFAVVFTWLFNRVGGALPALILLHAAVNSSGLLVPASRSTLAGVAGTPEYLVQFVAVVAVVLAVLAVDGFDLGLDAGVEGAAGPGASAADAEEREPTRA</sequence>
<dbReference type="AlphaFoldDB" id="A0A7D5QIQ5"/>
<feature type="transmembrane region" description="Helical" evidence="1">
    <location>
        <begin position="207"/>
        <end position="228"/>
    </location>
</feature>
<keyword evidence="1" id="KW-0812">Transmembrane</keyword>
<feature type="transmembrane region" description="Helical" evidence="1">
    <location>
        <begin position="149"/>
        <end position="170"/>
    </location>
</feature>
<gene>
    <name evidence="3" type="ORF">HUG12_03650</name>
</gene>
<feature type="transmembrane region" description="Helical" evidence="1">
    <location>
        <begin position="240"/>
        <end position="257"/>
    </location>
</feature>
<dbReference type="GO" id="GO:0006508">
    <property type="term" value="P:proteolysis"/>
    <property type="evidence" value="ECO:0007669"/>
    <property type="project" value="UniProtKB-KW"/>
</dbReference>
<dbReference type="InterPro" id="IPR003675">
    <property type="entry name" value="Rce1/LyrA-like_dom"/>
</dbReference>
<name>A0A7D5QIQ5_9EURY</name>
<dbReference type="GO" id="GO:0080120">
    <property type="term" value="P:CAAX-box protein maturation"/>
    <property type="evidence" value="ECO:0007669"/>
    <property type="project" value="UniProtKB-ARBA"/>
</dbReference>
<dbReference type="PANTHER" id="PTHR35797">
    <property type="entry name" value="PROTEASE-RELATED"/>
    <property type="match status" value="1"/>
</dbReference>
<dbReference type="OrthoDB" id="28575at2157"/>
<evidence type="ECO:0000256" key="1">
    <source>
        <dbReference type="SAM" id="Phobius"/>
    </source>
</evidence>
<accession>A0A7D5QIQ5</accession>
<feature type="transmembrane region" description="Helical" evidence="1">
    <location>
        <begin position="38"/>
        <end position="59"/>
    </location>
</feature>
<dbReference type="Proteomes" id="UP000509626">
    <property type="component" value="Chromosome"/>
</dbReference>
<dbReference type="GO" id="GO:0008237">
    <property type="term" value="F:metallopeptidase activity"/>
    <property type="evidence" value="ECO:0007669"/>
    <property type="project" value="UniProtKB-KW"/>
</dbReference>
<keyword evidence="3" id="KW-0378">Hydrolase</keyword>
<keyword evidence="3" id="KW-0645">Protease</keyword>
<dbReference type="EMBL" id="CP058579">
    <property type="protein sequence ID" value="QLG60885.1"/>
    <property type="molecule type" value="Genomic_DNA"/>
</dbReference>